<dbReference type="GO" id="GO:0008137">
    <property type="term" value="F:NADH dehydrogenase (ubiquinone) activity"/>
    <property type="evidence" value="ECO:0007669"/>
    <property type="project" value="UniProtKB-UniRule"/>
</dbReference>
<comment type="similarity">
    <text evidence="2 9">Belongs to the complex I subunit 3 family.</text>
</comment>
<evidence type="ECO:0000256" key="5">
    <source>
        <dbReference type="ARBA" id="ARBA00022692"/>
    </source>
</evidence>
<dbReference type="GeneID" id="31080164"/>
<dbReference type="InterPro" id="IPR038430">
    <property type="entry name" value="NDAH_ubi_oxred_su3_sf"/>
</dbReference>
<comment type="function">
    <text evidence="9">Core subunit of the mitochondrial membrane respiratory chain NADH dehydrogenase (Complex I) which catalyzes electron transfer from NADH through the respiratory chain, using ubiquinone as an electron acceptor. Essential for the catalytic activity of complex I.</text>
</comment>
<sequence>MILLLSTFLLVITSIFVVLQFFLTENEVLNSKSLTSLESGFEKICSPASYSCYFVFMAVLFVLFDVELVLLVPLVMSSVYSLKGSFWIMVLIIFFVYYFIIWVVLIWLKVKY</sequence>
<keyword evidence="9 10" id="KW-0496">Mitochondrion</keyword>
<evidence type="ECO:0000256" key="6">
    <source>
        <dbReference type="ARBA" id="ARBA00022989"/>
    </source>
</evidence>
<keyword evidence="5 9" id="KW-0812">Transmembrane</keyword>
<dbReference type="AlphaFoldDB" id="A0A1P8C794"/>
<evidence type="ECO:0000256" key="1">
    <source>
        <dbReference type="ARBA" id="ARBA00004370"/>
    </source>
</evidence>
<keyword evidence="7 9" id="KW-0472">Membrane</keyword>
<keyword evidence="4 9" id="KW-0813">Transport</keyword>
<dbReference type="InterPro" id="IPR000440">
    <property type="entry name" value="NADH_UbQ/plastoQ_OxRdtase_su3"/>
</dbReference>
<evidence type="ECO:0000256" key="2">
    <source>
        <dbReference type="ARBA" id="ARBA00008472"/>
    </source>
</evidence>
<evidence type="ECO:0000313" key="10">
    <source>
        <dbReference type="EMBL" id="AOT84271.1"/>
    </source>
</evidence>
<evidence type="ECO:0000256" key="4">
    <source>
        <dbReference type="ARBA" id="ARBA00022448"/>
    </source>
</evidence>
<organism evidence="10">
    <name type="scientific">Xiphinema pachtaicum</name>
    <dbReference type="NCBI Taxonomy" id="260251"/>
    <lineage>
        <taxon>Eukaryota</taxon>
        <taxon>Metazoa</taxon>
        <taxon>Ecdysozoa</taxon>
        <taxon>Nematoda</taxon>
        <taxon>Enoplea</taxon>
        <taxon>Dorylaimia</taxon>
        <taxon>Dorylaimida</taxon>
        <taxon>Dorylaimina</taxon>
        <taxon>Longidoroidea</taxon>
        <taxon>Longidoridae</taxon>
        <taxon>Xiphinema</taxon>
    </lineage>
</organism>
<comment type="catalytic activity">
    <reaction evidence="8 9">
        <text>a ubiquinone + NADH + 5 H(+)(in) = a ubiquinol + NAD(+) + 4 H(+)(out)</text>
        <dbReference type="Rhea" id="RHEA:29091"/>
        <dbReference type="Rhea" id="RHEA-COMP:9565"/>
        <dbReference type="Rhea" id="RHEA-COMP:9566"/>
        <dbReference type="ChEBI" id="CHEBI:15378"/>
        <dbReference type="ChEBI" id="CHEBI:16389"/>
        <dbReference type="ChEBI" id="CHEBI:17976"/>
        <dbReference type="ChEBI" id="CHEBI:57540"/>
        <dbReference type="ChEBI" id="CHEBI:57945"/>
        <dbReference type="EC" id="7.1.1.2"/>
    </reaction>
</comment>
<keyword evidence="6 9" id="KW-1133">Transmembrane helix</keyword>
<protein>
    <recommendedName>
        <fullName evidence="3 9">NADH-ubiquinone oxidoreductase chain 3</fullName>
        <ecNumber evidence="9">7.1.1.2</ecNumber>
    </recommendedName>
</protein>
<keyword evidence="9" id="KW-0830">Ubiquinone</keyword>
<geneLocation type="mitochondrion" evidence="10"/>
<dbReference type="GO" id="GO:0031966">
    <property type="term" value="C:mitochondrial membrane"/>
    <property type="evidence" value="ECO:0007669"/>
    <property type="project" value="UniProtKB-SubCell"/>
</dbReference>
<dbReference type="Gene3D" id="1.20.58.1610">
    <property type="entry name" value="NADH:ubiquinone/plastoquinone oxidoreductase, chain 3"/>
    <property type="match status" value="1"/>
</dbReference>
<gene>
    <name evidence="10" type="primary">ND3</name>
</gene>
<dbReference type="Pfam" id="PF00507">
    <property type="entry name" value="Oxidored_q4"/>
    <property type="match status" value="1"/>
</dbReference>
<name>A0A1P8C794_9BILA</name>
<dbReference type="EMBL" id="KU746821">
    <property type="protein sequence ID" value="AOT84271.1"/>
    <property type="molecule type" value="Genomic_DNA"/>
</dbReference>
<evidence type="ECO:0000256" key="3">
    <source>
        <dbReference type="ARBA" id="ARBA00021007"/>
    </source>
</evidence>
<evidence type="ECO:0000256" key="9">
    <source>
        <dbReference type="RuleBase" id="RU003640"/>
    </source>
</evidence>
<reference evidence="10" key="1">
    <citation type="journal article" date="2017" name="Sci. Rep.">
        <title>Mitochondrial genome diversity in dagger and needle nematodes (Nematoda: Longidoridae).</title>
        <authorList>
            <person name="Palomares-Rius J.E."/>
            <person name="Cantalapiedra-Navarrete C."/>
            <person name="Archidona-Yuste A."/>
            <person name="Blok V.C."/>
            <person name="Castillo P."/>
        </authorList>
    </citation>
    <scope>NUCLEOTIDE SEQUENCE</scope>
    <source>
        <strain evidence="10">IAS</strain>
    </source>
</reference>
<dbReference type="CTD" id="4537"/>
<evidence type="ECO:0000256" key="8">
    <source>
        <dbReference type="ARBA" id="ARBA00049551"/>
    </source>
</evidence>
<evidence type="ECO:0000256" key="7">
    <source>
        <dbReference type="ARBA" id="ARBA00023136"/>
    </source>
</evidence>
<feature type="transmembrane region" description="Helical" evidence="9">
    <location>
        <begin position="86"/>
        <end position="108"/>
    </location>
</feature>
<dbReference type="RefSeq" id="YP_009346460.1">
    <property type="nucleotide sequence ID" value="NC_033870.1"/>
</dbReference>
<comment type="subcellular location">
    <subcellularLocation>
        <location evidence="1">Membrane</location>
    </subcellularLocation>
    <subcellularLocation>
        <location evidence="9">Mitochondrion membrane</location>
        <topology evidence="9">Multi-pass membrane protein</topology>
    </subcellularLocation>
</comment>
<keyword evidence="9" id="KW-0679">Respiratory chain</keyword>
<feature type="transmembrane region" description="Helical" evidence="9">
    <location>
        <begin position="48"/>
        <end position="74"/>
    </location>
</feature>
<keyword evidence="9" id="KW-0520">NAD</keyword>
<keyword evidence="9" id="KW-0249">Electron transport</keyword>
<accession>A0A1P8C794</accession>
<dbReference type="EC" id="7.1.1.2" evidence="9"/>
<proteinExistence type="inferred from homology"/>
<keyword evidence="9" id="KW-1278">Translocase</keyword>